<keyword evidence="9 14" id="KW-0067">ATP-binding</keyword>
<feature type="region of interest" description="Disordered" evidence="16">
    <location>
        <begin position="1"/>
        <end position="54"/>
    </location>
</feature>
<dbReference type="AlphaFoldDB" id="A0A9P6KI42"/>
<evidence type="ECO:0000313" key="18">
    <source>
        <dbReference type="EMBL" id="KAF9585821.1"/>
    </source>
</evidence>
<dbReference type="SUPFAM" id="SSF56059">
    <property type="entry name" value="Glutathione synthetase ATP-binding domain-like"/>
    <property type="match status" value="1"/>
</dbReference>
<dbReference type="PANTHER" id="PTHR12750:SF9">
    <property type="entry name" value="INOSITOL HEXAKISPHOSPHATE AND DIPHOSPHOINOSITOL-PENTAKISPHOSPHATE KINASE"/>
    <property type="match status" value="1"/>
</dbReference>
<evidence type="ECO:0000256" key="6">
    <source>
        <dbReference type="ARBA" id="ARBA00022679"/>
    </source>
</evidence>
<evidence type="ECO:0000256" key="4">
    <source>
        <dbReference type="ARBA" id="ARBA00022490"/>
    </source>
</evidence>
<reference evidence="18" key="1">
    <citation type="journal article" date="2020" name="Fungal Divers.">
        <title>Resolving the Mortierellaceae phylogeny through synthesis of multi-gene phylogenetics and phylogenomics.</title>
        <authorList>
            <person name="Vandepol N."/>
            <person name="Liber J."/>
            <person name="Desiro A."/>
            <person name="Na H."/>
            <person name="Kennedy M."/>
            <person name="Barry K."/>
            <person name="Grigoriev I.V."/>
            <person name="Miller A.N."/>
            <person name="O'Donnell K."/>
            <person name="Stajich J.E."/>
            <person name="Bonito G."/>
        </authorList>
    </citation>
    <scope>NUCLEOTIDE SEQUENCE</scope>
    <source>
        <strain evidence="18">KOD1015</strain>
    </source>
</reference>
<evidence type="ECO:0000256" key="2">
    <source>
        <dbReference type="ARBA" id="ARBA00005609"/>
    </source>
</evidence>
<comment type="subcellular location">
    <subcellularLocation>
        <location evidence="1 15">Cytoplasm</location>
        <location evidence="1 15">Cytoskeleton</location>
    </subcellularLocation>
</comment>
<keyword evidence="10" id="KW-0206">Cytoskeleton</keyword>
<dbReference type="EC" id="2.7.4.24" evidence="3 15"/>
<evidence type="ECO:0000256" key="12">
    <source>
        <dbReference type="ARBA" id="ARBA00034629"/>
    </source>
</evidence>
<proteinExistence type="inferred from homology"/>
<dbReference type="FunFam" id="3.30.470.20:FF:000036">
    <property type="entry name" value="Inositol hexakisphosphate and diphosphoinositol-pentakisphosphate kinase"/>
    <property type="match status" value="1"/>
</dbReference>
<evidence type="ECO:0000256" key="7">
    <source>
        <dbReference type="ARBA" id="ARBA00022741"/>
    </source>
</evidence>
<dbReference type="GO" id="GO:0005829">
    <property type="term" value="C:cytosol"/>
    <property type="evidence" value="ECO:0007669"/>
    <property type="project" value="TreeGrafter"/>
</dbReference>
<dbReference type="InterPro" id="IPR011761">
    <property type="entry name" value="ATP-grasp"/>
</dbReference>
<evidence type="ECO:0000256" key="3">
    <source>
        <dbReference type="ARBA" id="ARBA00012893"/>
    </source>
</evidence>
<dbReference type="InterPro" id="IPR029033">
    <property type="entry name" value="His_PPase_superfam"/>
</dbReference>
<evidence type="ECO:0000313" key="19">
    <source>
        <dbReference type="Proteomes" id="UP000780801"/>
    </source>
</evidence>
<comment type="caution">
    <text evidence="18">The sequence shown here is derived from an EMBL/GenBank/DDBJ whole genome shotgun (WGS) entry which is preliminary data.</text>
</comment>
<keyword evidence="5" id="KW-0597">Phosphoprotein</keyword>
<evidence type="ECO:0000256" key="16">
    <source>
        <dbReference type="SAM" id="MobiDB-lite"/>
    </source>
</evidence>
<dbReference type="GO" id="GO:0046872">
    <property type="term" value="F:metal ion binding"/>
    <property type="evidence" value="ECO:0007669"/>
    <property type="project" value="InterPro"/>
</dbReference>
<evidence type="ECO:0000256" key="9">
    <source>
        <dbReference type="ARBA" id="ARBA00022840"/>
    </source>
</evidence>
<feature type="domain" description="ATP-grasp" evidence="17">
    <location>
        <begin position="193"/>
        <end position="400"/>
    </location>
</feature>
<dbReference type="Gene3D" id="3.30.470.20">
    <property type="entry name" value="ATP-grasp fold, B domain"/>
    <property type="match status" value="1"/>
</dbReference>
<evidence type="ECO:0000259" key="17">
    <source>
        <dbReference type="PROSITE" id="PS50975"/>
    </source>
</evidence>
<dbReference type="InterPro" id="IPR013651">
    <property type="entry name" value="ATP-grasp_RimK-type"/>
</dbReference>
<dbReference type="PROSITE" id="PS50975">
    <property type="entry name" value="ATP_GRASP"/>
    <property type="match status" value="1"/>
</dbReference>
<feature type="compositionally biased region" description="Polar residues" evidence="16">
    <location>
        <begin position="855"/>
        <end position="883"/>
    </location>
</feature>
<dbReference type="GO" id="GO:0005856">
    <property type="term" value="C:cytoskeleton"/>
    <property type="evidence" value="ECO:0007669"/>
    <property type="project" value="UniProtKB-SubCell"/>
</dbReference>
<dbReference type="Pfam" id="PF18086">
    <property type="entry name" value="PPIP5K2_N"/>
    <property type="match status" value="1"/>
</dbReference>
<evidence type="ECO:0000256" key="10">
    <source>
        <dbReference type="ARBA" id="ARBA00023212"/>
    </source>
</evidence>
<organism evidence="18 19">
    <name type="scientific">Lunasporangiospora selenospora</name>
    <dbReference type="NCBI Taxonomy" id="979761"/>
    <lineage>
        <taxon>Eukaryota</taxon>
        <taxon>Fungi</taxon>
        <taxon>Fungi incertae sedis</taxon>
        <taxon>Mucoromycota</taxon>
        <taxon>Mortierellomycotina</taxon>
        <taxon>Mortierellomycetes</taxon>
        <taxon>Mortierellales</taxon>
        <taxon>Mortierellaceae</taxon>
        <taxon>Lunasporangiospora</taxon>
    </lineage>
</organism>
<dbReference type="Pfam" id="PF08443">
    <property type="entry name" value="RimK"/>
    <property type="match status" value="1"/>
</dbReference>
<comment type="function">
    <text evidence="15">Bifunctional inositol kinase that acts in concert with the IP6K kinases to synthesize the diphosphate group-containing inositol pyrophosphates diphosphoinositol pentakisphosphate, PP-InsP5, and bis-diphosphoinositol tetrakisphosphate, (PP)2-InsP4. PP-InsP5 and (PP)2-InsP4, also respectively called InsP7 and InsP8, may regulate a variety of cellular processes, including apoptosis, vesicle trafficking, cytoskeletal dynamics, and exocytosis. Phosphorylates inositol hexakisphosphate (InsP6).</text>
</comment>
<feature type="region of interest" description="Disordered" evidence="16">
    <location>
        <begin position="853"/>
        <end position="883"/>
    </location>
</feature>
<dbReference type="GO" id="GO:0032958">
    <property type="term" value="P:inositol phosphate biosynthetic process"/>
    <property type="evidence" value="ECO:0007669"/>
    <property type="project" value="UniProtKB-ARBA"/>
</dbReference>
<dbReference type="EMBL" id="JAABOA010000117">
    <property type="protein sequence ID" value="KAF9585821.1"/>
    <property type="molecule type" value="Genomic_DNA"/>
</dbReference>
<dbReference type="GO" id="GO:0005524">
    <property type="term" value="F:ATP binding"/>
    <property type="evidence" value="ECO:0007669"/>
    <property type="project" value="UniProtKB-UniRule"/>
</dbReference>
<keyword evidence="4 15" id="KW-0963">Cytoplasm</keyword>
<keyword evidence="8 15" id="KW-0418">Kinase</keyword>
<keyword evidence="6 15" id="KW-0808">Transferase</keyword>
<dbReference type="OrthoDB" id="18042at2759"/>
<comment type="catalytic activity">
    <reaction evidence="12">
        <text>1D-myo-inositol hexakisphosphate + ATP = 1-diphospho-1D-myo-inositol 2,3,4,5,6-pentakisphosphate + ADP</text>
        <dbReference type="Rhea" id="RHEA:37459"/>
        <dbReference type="ChEBI" id="CHEBI:30616"/>
        <dbReference type="ChEBI" id="CHEBI:58130"/>
        <dbReference type="ChEBI" id="CHEBI:74946"/>
        <dbReference type="ChEBI" id="CHEBI:456216"/>
        <dbReference type="EC" id="2.7.4.24"/>
    </reaction>
    <physiologicalReaction direction="left-to-right" evidence="12">
        <dbReference type="Rhea" id="RHEA:37460"/>
    </physiologicalReaction>
</comment>
<dbReference type="PANTHER" id="PTHR12750">
    <property type="entry name" value="DIPHOSPHOINOSITOL PENTAKISPHOSPHATE KINASE"/>
    <property type="match status" value="1"/>
</dbReference>
<evidence type="ECO:0000256" key="14">
    <source>
        <dbReference type="PROSITE-ProRule" id="PRU00409"/>
    </source>
</evidence>
<dbReference type="Pfam" id="PF00328">
    <property type="entry name" value="His_Phos_2"/>
    <property type="match status" value="1"/>
</dbReference>
<dbReference type="SUPFAM" id="SSF53254">
    <property type="entry name" value="Phosphoglycerate mutase-like"/>
    <property type="match status" value="1"/>
</dbReference>
<evidence type="ECO:0000256" key="8">
    <source>
        <dbReference type="ARBA" id="ARBA00022777"/>
    </source>
</evidence>
<feature type="compositionally biased region" description="Polar residues" evidence="16">
    <location>
        <begin position="1004"/>
        <end position="1013"/>
    </location>
</feature>
<keyword evidence="7 14" id="KW-0547">Nucleotide-binding</keyword>
<dbReference type="GO" id="GO:0006020">
    <property type="term" value="P:inositol metabolic process"/>
    <property type="evidence" value="ECO:0007669"/>
    <property type="project" value="TreeGrafter"/>
</dbReference>
<feature type="compositionally biased region" description="Polar residues" evidence="16">
    <location>
        <begin position="35"/>
        <end position="47"/>
    </location>
</feature>
<dbReference type="InterPro" id="IPR040557">
    <property type="entry name" value="VIP1_N"/>
</dbReference>
<evidence type="ECO:0000256" key="5">
    <source>
        <dbReference type="ARBA" id="ARBA00022553"/>
    </source>
</evidence>
<dbReference type="Gene3D" id="3.40.50.11950">
    <property type="match status" value="1"/>
</dbReference>
<keyword evidence="19" id="KW-1185">Reference proteome</keyword>
<dbReference type="Gene3D" id="3.40.50.1240">
    <property type="entry name" value="Phosphoglycerate mutase-like"/>
    <property type="match status" value="1"/>
</dbReference>
<comment type="catalytic activity">
    <reaction evidence="11">
        <text>5-diphospho-1D-myo-inositol 1,2,3,4,6-pentakisphosphate + ATP + H(+) = 1,5-bis(diphospho)-1D-myo-inositol 2,3,4,6-tetrakisphosphate + ADP</text>
        <dbReference type="Rhea" id="RHEA:10276"/>
        <dbReference type="ChEBI" id="CHEBI:15378"/>
        <dbReference type="ChEBI" id="CHEBI:30616"/>
        <dbReference type="ChEBI" id="CHEBI:58628"/>
        <dbReference type="ChEBI" id="CHEBI:77983"/>
        <dbReference type="ChEBI" id="CHEBI:456216"/>
        <dbReference type="EC" id="2.7.4.24"/>
    </reaction>
    <physiologicalReaction direction="left-to-right" evidence="11">
        <dbReference type="Rhea" id="RHEA:10277"/>
    </physiologicalReaction>
</comment>
<evidence type="ECO:0000256" key="13">
    <source>
        <dbReference type="ARBA" id="ARBA00071668"/>
    </source>
</evidence>
<name>A0A9P6KI42_9FUNG</name>
<evidence type="ECO:0000256" key="15">
    <source>
        <dbReference type="RuleBase" id="RU365032"/>
    </source>
</evidence>
<comment type="similarity">
    <text evidence="2 15">Belongs to the histidine acid phosphatase family. VIP1 subfamily.</text>
</comment>
<dbReference type="GO" id="GO:0052723">
    <property type="term" value="F:inositol hexakisphosphate 1-kinase activity"/>
    <property type="evidence" value="ECO:0007669"/>
    <property type="project" value="UniProtKB-ARBA"/>
</dbReference>
<protein>
    <recommendedName>
        <fullName evidence="13 15">Inositol hexakisphosphate and diphosphoinositol-pentakisphosphate kinase</fullName>
        <ecNumber evidence="3 15">2.7.4.24</ecNumber>
    </recommendedName>
</protein>
<dbReference type="GO" id="GO:0052843">
    <property type="term" value="F:inositol-1-diphosphate-2,3,4,5,6-pentakisphosphate diphosphatase activity"/>
    <property type="evidence" value="ECO:0007669"/>
    <property type="project" value="UniProtKB-ARBA"/>
</dbReference>
<accession>A0A9P6KI42</accession>
<dbReference type="InterPro" id="IPR037446">
    <property type="entry name" value="His_Pase_VIP1"/>
</dbReference>
<dbReference type="Proteomes" id="UP000780801">
    <property type="component" value="Unassembled WGS sequence"/>
</dbReference>
<evidence type="ECO:0000256" key="11">
    <source>
        <dbReference type="ARBA" id="ARBA00033696"/>
    </source>
</evidence>
<dbReference type="InterPro" id="IPR000560">
    <property type="entry name" value="His_Pase_clade-2"/>
</dbReference>
<feature type="region of interest" description="Disordered" evidence="16">
    <location>
        <begin position="999"/>
        <end position="1019"/>
    </location>
</feature>
<dbReference type="FunFam" id="3.40.50.11950:FF:000002">
    <property type="entry name" value="Inositol hexakisphosphate and diphosphoinositol-pentakisphosphate kinase"/>
    <property type="match status" value="1"/>
</dbReference>
<sequence length="1050" mass="118319">MPTMNNSDPANGAQERQHPVTNGFKIPPKPLTMNPRPTTNANGSSHGPETPNGLLSPMVPSTPTHPRQKYIIGVCAMDDKARSKPMRNILDRLLNSGHFETIIFGDKCILDEDVQNWPACDFFISFFSKGFPLYKAIEYVKLRSPFCVNDLDLQTVLWDRRLVLEILDSVGVPTPHRLSMDRDGGPKLDARTRQKLRMRGVSLLENRPVPEFKNIDQDTLQIGDKTITKPFVEKPVSGENHNIHIYYHSSAGGGARRLFRKVANKSSEYVPDLNLTRTDGSYIYEEFMDVDNAEDVKVYTIGEAFVHAETRKSPVVDGLVRRNTDGKEIRYVTQLTPEEKKMATAICKAFGQRVCGFDLLRVGGKSYVIDVNGWSFVKGNNYYYNNCANILQDIFLRNAHQRKLSEVVFPKELSAENAWRLKAFVSVFRHADRTPKQKMKFSFSSAPFRELLNGGGEEVIIRQARDLKLVSAAAEQAMEEGLEDTKKLMQLKRILDKKSNLPGTKVQVKPSYSKGADDKTQTVKLKIIVKWGGEFTHAAKYQSRDLGDNLRKDLLIMNKNVLDDVKIFTSSERRVRATAELFTQRFLDIREVPKDMLLIRKEMLDDSNAAKERTDQVKKELHNLLQADHAEEIQKYWPKGQEDPGQLVDDTIVSMRTLRGIMRRNYEILDVNSIQKNWCCYESPALFYERWEKIFGEFADGDRSTFDPSKVSELYDSLKYDALHNRPFLESIFVDRDSDTGLGPIKELYTKAKILFDFVSPLEYGIGGKDRLEIGLLTSLPLIKQIVEDLESCKRTAAAPCTRLYFTKESHVHTLLNIVYLSGIPTRISKSEIPELDYLTQITFELYERSAPVTPASSPLTGTPTGAATSPNGGTGPYSPSTPEYSLRIGFSPGAGNPNILDLQMDSKHCLSVMPRRNLTDHLPLEAALRYYKTQVGDPRYKSVNRKIRESRMLGHKLVVANEGEELALIQDEVPLMVVGSPMGLSGVETHFMHHANREIPDSDATSTNSNVVTEADGNTDHINDSIYLAGTTEAISDLKLTSDPSKDEA</sequence>
<gene>
    <name evidence="18" type="ORF">BGW38_000605</name>
</gene>
<evidence type="ECO:0000256" key="1">
    <source>
        <dbReference type="ARBA" id="ARBA00004245"/>
    </source>
</evidence>
<dbReference type="GO" id="GO:0033857">
    <property type="term" value="F:5-diphosphoinositol pentakisphosphate 1-kinase activity"/>
    <property type="evidence" value="ECO:0007669"/>
    <property type="project" value="TreeGrafter"/>
</dbReference>